<evidence type="ECO:0000256" key="10">
    <source>
        <dbReference type="SAM" id="MobiDB-lite"/>
    </source>
</evidence>
<reference evidence="14 15" key="1">
    <citation type="submission" date="2018-09" db="EMBL/GenBank/DDBJ databases">
        <title>Genomic investigation of the strawberry pathogen Phytophthora fragariae indicates pathogenicity is determined by transcriptional variation in three key races.</title>
        <authorList>
            <person name="Adams T.M."/>
            <person name="Armitage A.D."/>
            <person name="Sobczyk M.K."/>
            <person name="Bates H.J."/>
            <person name="Dunwell J.M."/>
            <person name="Nellist C.F."/>
            <person name="Harrison R.J."/>
        </authorList>
    </citation>
    <scope>NUCLEOTIDE SEQUENCE [LARGE SCALE GENOMIC DNA]</scope>
    <source>
        <strain evidence="13 14">SCRP249</strain>
        <strain evidence="12 15">SCRP324</strain>
    </source>
</reference>
<evidence type="ECO:0000256" key="4">
    <source>
        <dbReference type="ARBA" id="ARBA00022862"/>
    </source>
</evidence>
<dbReference type="EMBL" id="QXFV01000401">
    <property type="protein sequence ID" value="KAE9038681.1"/>
    <property type="molecule type" value="Genomic_DNA"/>
</dbReference>
<evidence type="ECO:0000313" key="13">
    <source>
        <dbReference type="EMBL" id="KAE9038681.1"/>
    </source>
</evidence>
<dbReference type="CDD" id="cd03017">
    <property type="entry name" value="PRX_BCP"/>
    <property type="match status" value="2"/>
</dbReference>
<evidence type="ECO:0000313" key="15">
    <source>
        <dbReference type="Proteomes" id="UP000435112"/>
    </source>
</evidence>
<keyword evidence="4" id="KW-0049">Antioxidant</keyword>
<accession>A0A6A3MZQ6</accession>
<dbReference type="InterPro" id="IPR050924">
    <property type="entry name" value="Peroxiredoxin_BCP/PrxQ"/>
</dbReference>
<dbReference type="SUPFAM" id="SSF52833">
    <property type="entry name" value="Thioredoxin-like"/>
    <property type="match status" value="2"/>
</dbReference>
<evidence type="ECO:0000256" key="1">
    <source>
        <dbReference type="ARBA" id="ARBA00004123"/>
    </source>
</evidence>
<dbReference type="GO" id="GO:0005737">
    <property type="term" value="C:cytoplasm"/>
    <property type="evidence" value="ECO:0007669"/>
    <property type="project" value="TreeGrafter"/>
</dbReference>
<dbReference type="GO" id="GO:0034599">
    <property type="term" value="P:cellular response to oxidative stress"/>
    <property type="evidence" value="ECO:0007669"/>
    <property type="project" value="TreeGrafter"/>
</dbReference>
<feature type="region of interest" description="Disordered" evidence="10">
    <location>
        <begin position="509"/>
        <end position="528"/>
    </location>
</feature>
<evidence type="ECO:0000259" key="11">
    <source>
        <dbReference type="Pfam" id="PF00578"/>
    </source>
</evidence>
<keyword evidence="3" id="KW-0575">Peroxidase</keyword>
<dbReference type="EMBL" id="QXFU01000409">
    <property type="protein sequence ID" value="KAE9034280.1"/>
    <property type="molecule type" value="Genomic_DNA"/>
</dbReference>
<feature type="compositionally biased region" description="Low complexity" evidence="10">
    <location>
        <begin position="1"/>
        <end position="10"/>
    </location>
</feature>
<sequence length="684" mass="73882">MVSTRSRTSSNPPPATAELPQKRAAASDASKRPAKKATTPKAASDLAVGMTVTKDVKLAKQDFDRVSVLDTFREQGVVFFMYPRANTGGCTKQACGFRDNIQAIKDTGFAVYGLSGDSPRVLGNWKTKHNLPFDLLSDPEHELISYFGSSLPGKKVQRSHIVILKGGVVGDIQAKVAPLDSVNRAVAFVKEHSSEPAKNEEETAKNEEPAQEEEPAKEEEPTDSDKFAVGNTVTFDAELQTDASTSVKVQDLFKTRGAIFFMYPKADTPGCTTQACGYNDNLEAINAAGFDVYGLGADTPAELLAWKESQKYKYTFLSDPKHQLIGYFGSSANDGSRVERSHVIVLPGGKVGQIEHNISPQDSVTKGLEFAKSHAGDATSKLKSNYFSESTNNGKLHNYVEKSHNCCESSVNSKCPVSNESLLSTEGLVGNENPVNSESTVSSNDSPVVSGKSAVNSKSTASSESTVRSAKTDTKLQKHPRAAASALAAAKSSTAVTNAHYEVFQQYTGESSNNSARGSNSGGESFNNSASLVDRADLADRSLAQVRSSSSKKKYERWCAARARRHDQGQELRAKKLIEAQEPLVQGETIKLPLVLSEETKLPLMLSEETKLPLVLSEETKLPLVLSEETKLPLVLSDETKLQLVLSETIKWLTVLGETIKLPLVLGEVNKLPLILSEETTAKS</sequence>
<comment type="caution">
    <text evidence="13">The sequence shown here is derived from an EMBL/GenBank/DDBJ whole genome shotgun (WGS) entry which is preliminary data.</text>
</comment>
<keyword evidence="7" id="KW-0539">Nucleus</keyword>
<proteinExistence type="predicted"/>
<dbReference type="PANTHER" id="PTHR42801:SF23">
    <property type="entry name" value="PEROXIREDOXIN DOT5"/>
    <property type="match status" value="1"/>
</dbReference>
<gene>
    <name evidence="13" type="ORF">PR001_g7856</name>
    <name evidence="12" type="ORF">PR002_g8218</name>
</gene>
<dbReference type="PANTHER" id="PTHR42801">
    <property type="entry name" value="THIOREDOXIN-DEPENDENT PEROXIDE REDUCTASE"/>
    <property type="match status" value="1"/>
</dbReference>
<dbReference type="GO" id="GO:0005634">
    <property type="term" value="C:nucleus"/>
    <property type="evidence" value="ECO:0007669"/>
    <property type="project" value="UniProtKB-SubCell"/>
</dbReference>
<dbReference type="Gene3D" id="3.40.30.10">
    <property type="entry name" value="Glutaredoxin"/>
    <property type="match status" value="2"/>
</dbReference>
<evidence type="ECO:0000256" key="5">
    <source>
        <dbReference type="ARBA" id="ARBA00023002"/>
    </source>
</evidence>
<dbReference type="AlphaFoldDB" id="A0A6A3MZQ6"/>
<keyword evidence="5" id="KW-0560">Oxidoreductase</keyword>
<dbReference type="InterPro" id="IPR036249">
    <property type="entry name" value="Thioredoxin-like_sf"/>
</dbReference>
<feature type="region of interest" description="Disordered" evidence="10">
    <location>
        <begin position="1"/>
        <end position="43"/>
    </location>
</feature>
<feature type="domain" description="Alkyl hydroperoxide reductase subunit C/ Thiol specific antioxidant" evidence="11">
    <location>
        <begin position="236"/>
        <end position="352"/>
    </location>
</feature>
<evidence type="ECO:0000256" key="3">
    <source>
        <dbReference type="ARBA" id="ARBA00022559"/>
    </source>
</evidence>
<evidence type="ECO:0000313" key="14">
    <source>
        <dbReference type="Proteomes" id="UP000429607"/>
    </source>
</evidence>
<dbReference type="Proteomes" id="UP000429607">
    <property type="component" value="Unassembled WGS sequence"/>
</dbReference>
<evidence type="ECO:0000256" key="6">
    <source>
        <dbReference type="ARBA" id="ARBA00023157"/>
    </source>
</evidence>
<dbReference type="GO" id="GO:0008379">
    <property type="term" value="F:thioredoxin peroxidase activity"/>
    <property type="evidence" value="ECO:0007669"/>
    <property type="project" value="TreeGrafter"/>
</dbReference>
<comment type="subcellular location">
    <subcellularLocation>
        <location evidence="1">Nucleus</location>
    </subcellularLocation>
</comment>
<evidence type="ECO:0000256" key="2">
    <source>
        <dbReference type="ARBA" id="ARBA00011245"/>
    </source>
</evidence>
<evidence type="ECO:0000256" key="9">
    <source>
        <dbReference type="ARBA" id="ARBA00077538"/>
    </source>
</evidence>
<feature type="region of interest" description="Disordered" evidence="10">
    <location>
        <begin position="427"/>
        <end position="485"/>
    </location>
</feature>
<protein>
    <recommendedName>
        <fullName evidence="9">Nuclear thiol peroxidase</fullName>
    </recommendedName>
</protein>
<dbReference type="Pfam" id="PF00578">
    <property type="entry name" value="AhpC-TSA"/>
    <property type="match status" value="2"/>
</dbReference>
<dbReference type="InterPro" id="IPR000866">
    <property type="entry name" value="AhpC/TSA"/>
</dbReference>
<comment type="subunit">
    <text evidence="2">Monomer.</text>
</comment>
<feature type="region of interest" description="Disordered" evidence="10">
    <location>
        <begin position="191"/>
        <end position="227"/>
    </location>
</feature>
<evidence type="ECO:0000256" key="7">
    <source>
        <dbReference type="ARBA" id="ARBA00023242"/>
    </source>
</evidence>
<organism evidence="13 14">
    <name type="scientific">Phytophthora rubi</name>
    <dbReference type="NCBI Taxonomy" id="129364"/>
    <lineage>
        <taxon>Eukaryota</taxon>
        <taxon>Sar</taxon>
        <taxon>Stramenopiles</taxon>
        <taxon>Oomycota</taxon>
        <taxon>Peronosporomycetes</taxon>
        <taxon>Peronosporales</taxon>
        <taxon>Peronosporaceae</taxon>
        <taxon>Phytophthora</taxon>
    </lineage>
</organism>
<feature type="compositionally biased region" description="Basic and acidic residues" evidence="10">
    <location>
        <begin position="191"/>
        <end position="208"/>
    </location>
</feature>
<feature type="compositionally biased region" description="Polar residues" evidence="10">
    <location>
        <begin position="433"/>
        <end position="469"/>
    </location>
</feature>
<dbReference type="Proteomes" id="UP000435112">
    <property type="component" value="Unassembled WGS sequence"/>
</dbReference>
<name>A0A6A3MZQ6_9STRA</name>
<dbReference type="GO" id="GO:0045454">
    <property type="term" value="P:cell redox homeostasis"/>
    <property type="evidence" value="ECO:0007669"/>
    <property type="project" value="TreeGrafter"/>
</dbReference>
<keyword evidence="6" id="KW-1015">Disulfide bond</keyword>
<keyword evidence="8" id="KW-0676">Redox-active center</keyword>
<feature type="domain" description="Alkyl hydroperoxide reductase subunit C/ Thiol specific antioxidant" evidence="11">
    <location>
        <begin position="54"/>
        <end position="169"/>
    </location>
</feature>
<feature type="compositionally biased region" description="Acidic residues" evidence="10">
    <location>
        <begin position="209"/>
        <end position="222"/>
    </location>
</feature>
<dbReference type="OrthoDB" id="338622at2759"/>
<dbReference type="FunFam" id="3.40.30.10:FF:000157">
    <property type="entry name" value="DOT5p Nuclear thiol peroxidase"/>
    <property type="match status" value="2"/>
</dbReference>
<evidence type="ECO:0000256" key="8">
    <source>
        <dbReference type="ARBA" id="ARBA00023284"/>
    </source>
</evidence>
<evidence type="ECO:0000313" key="12">
    <source>
        <dbReference type="EMBL" id="KAE9034280.1"/>
    </source>
</evidence>